<dbReference type="PATRIC" id="fig|1278073.3.peg.1897"/>
<dbReference type="InterPro" id="IPR025662">
    <property type="entry name" value="Sigma_54_int_dom_ATP-bd_1"/>
</dbReference>
<protein>
    <submittedName>
        <fullName evidence="5">Fis family transcriptional regulator</fullName>
    </submittedName>
</protein>
<evidence type="ECO:0000259" key="4">
    <source>
        <dbReference type="PROSITE" id="PS50045"/>
    </source>
</evidence>
<dbReference type="EMBL" id="CP004025">
    <property type="protein sequence ID" value="AGC43180.1"/>
    <property type="molecule type" value="Genomic_DNA"/>
</dbReference>
<dbReference type="eggNOG" id="COG3829">
    <property type="taxonomic scope" value="Bacteria"/>
</dbReference>
<dbReference type="PROSITE" id="PS00676">
    <property type="entry name" value="SIGMA54_INTERACT_2"/>
    <property type="match status" value="1"/>
</dbReference>
<evidence type="ECO:0000256" key="2">
    <source>
        <dbReference type="ARBA" id="ARBA00022840"/>
    </source>
</evidence>
<gene>
    <name evidence="5" type="ordered locus">MYSTI_01848</name>
</gene>
<dbReference type="PANTHER" id="PTHR32071">
    <property type="entry name" value="TRANSCRIPTIONAL REGULATORY PROTEIN"/>
    <property type="match status" value="1"/>
</dbReference>
<organism evidence="5 6">
    <name type="scientific">Myxococcus stipitatus (strain DSM 14675 / JCM 12634 / Mx s8)</name>
    <dbReference type="NCBI Taxonomy" id="1278073"/>
    <lineage>
        <taxon>Bacteria</taxon>
        <taxon>Pseudomonadati</taxon>
        <taxon>Myxococcota</taxon>
        <taxon>Myxococcia</taxon>
        <taxon>Myxococcales</taxon>
        <taxon>Cystobacterineae</taxon>
        <taxon>Myxococcaceae</taxon>
        <taxon>Myxococcus</taxon>
    </lineage>
</organism>
<dbReference type="Proteomes" id="UP000011131">
    <property type="component" value="Chromosome"/>
</dbReference>
<dbReference type="PROSITE" id="PS00675">
    <property type="entry name" value="SIGMA54_INTERACT_1"/>
    <property type="match status" value="1"/>
</dbReference>
<dbReference type="InterPro" id="IPR058031">
    <property type="entry name" value="AAA_lid_NorR"/>
</dbReference>
<feature type="domain" description="Sigma-54 factor interaction" evidence="4">
    <location>
        <begin position="130"/>
        <end position="358"/>
    </location>
</feature>
<dbReference type="PROSITE" id="PS50045">
    <property type="entry name" value="SIGMA54_INTERACT_4"/>
    <property type="match status" value="1"/>
</dbReference>
<dbReference type="SMART" id="SM00382">
    <property type="entry name" value="AAA"/>
    <property type="match status" value="1"/>
</dbReference>
<reference evidence="5 6" key="1">
    <citation type="journal article" date="2013" name="Genome Announc.">
        <title>Complete genome sequence of Myxococcus stipitatus strain DSM 14675, a fruiting myxobacterium.</title>
        <authorList>
            <person name="Huntley S."/>
            <person name="Kneip S."/>
            <person name="Treuner-Lange A."/>
            <person name="Sogaard-Andersen L."/>
        </authorList>
    </citation>
    <scope>NUCLEOTIDE SEQUENCE [LARGE SCALE GENOMIC DNA]</scope>
    <source>
        <strain evidence="6">DSM 14675 / JCM 12634 / Mx s8</strain>
    </source>
</reference>
<dbReference type="AlphaFoldDB" id="L7U5Q0"/>
<evidence type="ECO:0000256" key="1">
    <source>
        <dbReference type="ARBA" id="ARBA00022741"/>
    </source>
</evidence>
<keyword evidence="1" id="KW-0547">Nucleotide-binding</keyword>
<dbReference type="Gene3D" id="3.40.50.300">
    <property type="entry name" value="P-loop containing nucleotide triphosphate hydrolases"/>
    <property type="match status" value="1"/>
</dbReference>
<dbReference type="GO" id="GO:0005524">
    <property type="term" value="F:ATP binding"/>
    <property type="evidence" value="ECO:0007669"/>
    <property type="project" value="UniProtKB-KW"/>
</dbReference>
<sequence length="450" mass="49914">MRIWIRFVGSGASGMRPKVMEALARVGIEPECSEGTSPLGLGVLVFDEVGPMTLEAVRGCRLHASTRVLAVATTEKALGEGACWRLLLEGAADVIAWEGAHDAVAEISARLERWHAVDRIIDSPGVQRRLVGRSPSWLPVLRQIVEVATFTDASVLLLGESGTGKEEVARLIHELDRRAHKGDLVTLDCTTVVPELSGSEFFGHERGAFTGAAGVRDGAFALSHEGTLFLDEVGELPLALQAQLLRVVQEHSYKRVGSNTWQHADFRLVCATNRELSEEVTQGSFRRDFFHRISSWVCRLPPLRERPEDILPLALHFLRTMRPDVELVLDPRVRDYLLQRSYPGNIRELRQLMGRICKRHVGSGPITVGDIPSDELPSLEGLCEWRDQSFARAVQHALTMGMGLKEIGRSASEMAIRLVLAEEEGNLQRAARRLGVTDRALQLRRAQQED</sequence>
<keyword evidence="6" id="KW-1185">Reference proteome</keyword>
<keyword evidence="3" id="KW-0238">DNA-binding</keyword>
<evidence type="ECO:0000256" key="3">
    <source>
        <dbReference type="ARBA" id="ARBA00023125"/>
    </source>
</evidence>
<dbReference type="Pfam" id="PF25601">
    <property type="entry name" value="AAA_lid_14"/>
    <property type="match status" value="1"/>
</dbReference>
<dbReference type="InterPro" id="IPR025943">
    <property type="entry name" value="Sigma_54_int_dom_ATP-bd_2"/>
</dbReference>
<evidence type="ECO:0000313" key="5">
    <source>
        <dbReference type="EMBL" id="AGC43180.1"/>
    </source>
</evidence>
<dbReference type="CDD" id="cd00009">
    <property type="entry name" value="AAA"/>
    <property type="match status" value="1"/>
</dbReference>
<dbReference type="GO" id="GO:0003677">
    <property type="term" value="F:DNA binding"/>
    <property type="evidence" value="ECO:0007669"/>
    <property type="project" value="UniProtKB-KW"/>
</dbReference>
<dbReference type="HOGENOM" id="CLU_000445_0_7_7"/>
<dbReference type="FunFam" id="3.40.50.300:FF:000006">
    <property type="entry name" value="DNA-binding transcriptional regulator NtrC"/>
    <property type="match status" value="1"/>
</dbReference>
<evidence type="ECO:0000313" key="6">
    <source>
        <dbReference type="Proteomes" id="UP000011131"/>
    </source>
</evidence>
<dbReference type="InterPro" id="IPR027417">
    <property type="entry name" value="P-loop_NTPase"/>
</dbReference>
<dbReference type="Pfam" id="PF00158">
    <property type="entry name" value="Sigma54_activat"/>
    <property type="match status" value="1"/>
</dbReference>
<dbReference type="SUPFAM" id="SSF52540">
    <property type="entry name" value="P-loop containing nucleoside triphosphate hydrolases"/>
    <property type="match status" value="1"/>
</dbReference>
<dbReference type="InterPro" id="IPR003593">
    <property type="entry name" value="AAA+_ATPase"/>
</dbReference>
<dbReference type="PANTHER" id="PTHR32071:SF117">
    <property type="entry name" value="PTS-DEPENDENT DIHYDROXYACETONE KINASE OPERON REGULATORY PROTEIN-RELATED"/>
    <property type="match status" value="1"/>
</dbReference>
<dbReference type="KEGG" id="msd:MYSTI_01848"/>
<keyword evidence="2" id="KW-0067">ATP-binding</keyword>
<dbReference type="STRING" id="1278073.MYSTI_01848"/>
<name>L7U5Q0_MYXSD</name>
<dbReference type="InterPro" id="IPR002078">
    <property type="entry name" value="Sigma_54_int"/>
</dbReference>
<accession>L7U5Q0</accession>
<dbReference type="GO" id="GO:0006355">
    <property type="term" value="P:regulation of DNA-templated transcription"/>
    <property type="evidence" value="ECO:0007669"/>
    <property type="project" value="InterPro"/>
</dbReference>
<proteinExistence type="predicted"/>
<dbReference type="Gene3D" id="1.10.8.60">
    <property type="match status" value="1"/>
</dbReference>